<proteinExistence type="predicted"/>
<evidence type="ECO:0000313" key="5">
    <source>
        <dbReference type="RefSeq" id="XP_041417410.1"/>
    </source>
</evidence>
<dbReference type="GO" id="GO:0003677">
    <property type="term" value="F:DNA binding"/>
    <property type="evidence" value="ECO:0007669"/>
    <property type="project" value="UniProtKB-KW"/>
</dbReference>
<feature type="region of interest" description="Disordered" evidence="3">
    <location>
        <begin position="577"/>
        <end position="609"/>
    </location>
</feature>
<feature type="compositionally biased region" description="Low complexity" evidence="3">
    <location>
        <begin position="585"/>
        <end position="595"/>
    </location>
</feature>
<name>A0A8J1KJ97_XENLA</name>
<dbReference type="GO" id="GO:0006310">
    <property type="term" value="P:DNA recombination"/>
    <property type="evidence" value="ECO:0007669"/>
    <property type="project" value="UniProtKB-KW"/>
</dbReference>
<keyword evidence="4" id="KW-1185">Reference proteome</keyword>
<gene>
    <name evidence="5" type="primary">LOC121393314</name>
</gene>
<keyword evidence="2" id="KW-0233">DNA recombination</keyword>
<evidence type="ECO:0000313" key="4">
    <source>
        <dbReference type="Proteomes" id="UP000186698"/>
    </source>
</evidence>
<evidence type="ECO:0000256" key="2">
    <source>
        <dbReference type="ARBA" id="ARBA00023172"/>
    </source>
</evidence>
<dbReference type="SUPFAM" id="SSF56349">
    <property type="entry name" value="DNA breaking-rejoining enzymes"/>
    <property type="match status" value="1"/>
</dbReference>
<reference evidence="5" key="1">
    <citation type="submission" date="2025-08" db="UniProtKB">
        <authorList>
            <consortium name="RefSeq"/>
        </authorList>
    </citation>
    <scope>IDENTIFICATION</scope>
    <source>
        <strain evidence="5">J_2021</strain>
        <tissue evidence="5">Erythrocytes</tissue>
    </source>
</reference>
<feature type="region of interest" description="Disordered" evidence="3">
    <location>
        <begin position="533"/>
        <end position="558"/>
    </location>
</feature>
<feature type="compositionally biased region" description="Basic and acidic residues" evidence="3">
    <location>
        <begin position="544"/>
        <end position="558"/>
    </location>
</feature>
<sequence length="951" mass="106103">MGRKDFRCLDPETDTRRIQSRISLFSSTQDSYNTHCIASKTGSFREGNNRIPCCQGSRTSASIPGISRYLLKGFFGTKTKWELPHNNRFEVCQPVHPKVGFPYGKYQIGYKALRSRRLYGFFRPQGRLSSCASFQGPQKIPTNSSVHGRGASSFSISCTALRNNNSSPSVHQDCNNNGSCIEGRRDYDNSLSGRLACHSYISIPASETFGQSDYLPCTTRLDNKLGEVIVTSIQSNEIPGDGNQFSQDESFFTTRESSQSQAISPTDHCQTAFLSQRIDEGARSYDSDDRCCTMGEISHEAPSGGGSPQMGSPAFFLGEEVFSQQRDETPASMVASGSQSYTGIIFPTDELVSSHNRCFPIRMGGPSEPINSTRCLESNGKDYVIKLQRNESSLQGNLGVRTTSQRETSENHVRQFYHSGIYKQARGNQSSLIEQGDTEDYGVGRDQYTQYYGCAHKGREQHLSRSSKQKCIQTGGMVSESRNILENYETLGTSSYRFNGDQEKSQAENVLFPEQAGSPRFPRRDVNQVEFSPGLHIPTNFHDPQGHSEDQGGTSEDHLDNTFLAKESLVLTVDEDGQEGILGPSSSSETPDSRSNCLPRPPQTSANGLESDRSLLESQDISPEVINILVQSRRDSTNKIYSRIWKVFRAWCSGKKVASDQPSIPNLLKFLQEGFDKGLAVNTIKVQISALSAFWGKSLASIPLIKRFVKAISKIRPKIFQPLPSWDLALVLKNLCVSPYEPLESCSIKCLSFKALFLVAITSAKRIGELQALSSKEPYLVFLQDRVVLKPLPFFRPKVASLSNTNQEIILPYINQETQEKDDQLQFLDVGRSLKIYVNRTKEFRKDENLFISFAGKNKGLKASKPSLARWIKETIQMAYIKEDRLPPFQIAAHSTRKMSTSWAEVAGVSMDNICKAATWSNPNTFVRHYRVDILAAQEASFGSRILQRVI</sequence>
<dbReference type="KEGG" id="xla:121393314"/>
<evidence type="ECO:0000256" key="3">
    <source>
        <dbReference type="SAM" id="MobiDB-lite"/>
    </source>
</evidence>
<dbReference type="Gene3D" id="1.10.150.130">
    <property type="match status" value="1"/>
</dbReference>
<dbReference type="InterPro" id="IPR011010">
    <property type="entry name" value="DNA_brk_join_enz"/>
</dbReference>
<dbReference type="Proteomes" id="UP000186698">
    <property type="component" value="Chromosome 4S"/>
</dbReference>
<accession>A0A8J1KJ97</accession>
<dbReference type="PANTHER" id="PTHR33066:SF2">
    <property type="entry name" value="FILAGGRIN-2-LIKE"/>
    <property type="match status" value="1"/>
</dbReference>
<dbReference type="GO" id="GO:0015074">
    <property type="term" value="P:DNA integration"/>
    <property type="evidence" value="ECO:0007669"/>
    <property type="project" value="InterPro"/>
</dbReference>
<dbReference type="InterPro" id="IPR013762">
    <property type="entry name" value="Integrase-like_cat_sf"/>
</dbReference>
<dbReference type="Gene3D" id="1.10.443.10">
    <property type="entry name" value="Intergrase catalytic core"/>
    <property type="match status" value="1"/>
</dbReference>
<dbReference type="SUPFAM" id="SSF47823">
    <property type="entry name" value="lambda integrase-like, N-terminal domain"/>
    <property type="match status" value="1"/>
</dbReference>
<dbReference type="PANTHER" id="PTHR33066">
    <property type="entry name" value="INTEGRASE_SAM-LIKE_N DOMAIN-CONTAINING PROTEIN"/>
    <property type="match status" value="1"/>
</dbReference>
<protein>
    <submittedName>
        <fullName evidence="5">Uncharacterized protein LOC121393314</fullName>
    </submittedName>
</protein>
<dbReference type="RefSeq" id="XP_041417410.1">
    <property type="nucleotide sequence ID" value="XM_041561476.1"/>
</dbReference>
<organism evidence="4 5">
    <name type="scientific">Xenopus laevis</name>
    <name type="common">African clawed frog</name>
    <dbReference type="NCBI Taxonomy" id="8355"/>
    <lineage>
        <taxon>Eukaryota</taxon>
        <taxon>Metazoa</taxon>
        <taxon>Chordata</taxon>
        <taxon>Craniata</taxon>
        <taxon>Vertebrata</taxon>
        <taxon>Euteleostomi</taxon>
        <taxon>Amphibia</taxon>
        <taxon>Batrachia</taxon>
        <taxon>Anura</taxon>
        <taxon>Pipoidea</taxon>
        <taxon>Pipidae</taxon>
        <taxon>Xenopodinae</taxon>
        <taxon>Xenopus</taxon>
        <taxon>Xenopus</taxon>
    </lineage>
</organism>
<dbReference type="OrthoDB" id="8954815at2759"/>
<dbReference type="GeneID" id="121393314"/>
<keyword evidence="1" id="KW-0238">DNA-binding</keyword>
<dbReference type="AlphaFoldDB" id="A0A8J1KJ97"/>
<dbReference type="InterPro" id="IPR010998">
    <property type="entry name" value="Integrase_recombinase_N"/>
</dbReference>
<evidence type="ECO:0000256" key="1">
    <source>
        <dbReference type="ARBA" id="ARBA00023125"/>
    </source>
</evidence>